<dbReference type="PIRSF" id="PIRSF001093">
    <property type="entry name" value="B-hxosamndse_ab_euk"/>
    <property type="match status" value="1"/>
</dbReference>
<dbReference type="SUPFAM" id="SSF55545">
    <property type="entry name" value="beta-N-acetylhexosaminidase-like domain"/>
    <property type="match status" value="1"/>
</dbReference>
<dbReference type="InterPro" id="IPR015882">
    <property type="entry name" value="HEX_bac_N"/>
</dbReference>
<gene>
    <name evidence="10" type="ORF">DF182_01325</name>
</gene>
<dbReference type="InterPro" id="IPR017853">
    <property type="entry name" value="GH"/>
</dbReference>
<keyword evidence="5" id="KW-0326">Glycosidase</keyword>
<feature type="domain" description="Beta-hexosaminidase bacterial type N-terminal" evidence="9">
    <location>
        <begin position="25"/>
        <end position="147"/>
    </location>
</feature>
<evidence type="ECO:0000256" key="4">
    <source>
        <dbReference type="ARBA" id="ARBA00022801"/>
    </source>
</evidence>
<keyword evidence="11" id="KW-1185">Reference proteome</keyword>
<dbReference type="RefSeq" id="WP_113613890.1">
    <property type="nucleotide sequence ID" value="NZ_QFFJ01000001.1"/>
</dbReference>
<dbReference type="Gene3D" id="3.30.379.10">
    <property type="entry name" value="Chitobiase/beta-hexosaminidase domain 2-like"/>
    <property type="match status" value="1"/>
</dbReference>
<evidence type="ECO:0000256" key="6">
    <source>
        <dbReference type="PIRSR" id="PIRSR625705-1"/>
    </source>
</evidence>
<feature type="signal peptide" evidence="7">
    <location>
        <begin position="1"/>
        <end position="24"/>
    </location>
</feature>
<keyword evidence="7" id="KW-0732">Signal</keyword>
<sequence length="529" mass="59452">MLRFQSVVFSSLLLLATTAQRLQAQRLIPQPSQITATTGVFKLSGATAVISGKSAGEAKYLQESIKNRTRLTLPLQSAAQTNYIRLSLDAKLDSTLGKEGYLLKVTPAGATITAASDAGIFYGIQSLQQLITFKDDSYIIDGVDIQDKPRFGWRAFMLDEARHFKGTAAVKKLLEEMAALKMNTFHWHLTDDQGWRIEIKKYPLLTKVGGHRDSTQTGSWSSTVYDGKPHDGFYTQEQIRDIIAFAATRHITIIPEIEMPGHSSAAIAAYPWLGTRHQQISVPGKFGVHYDVFNVSDPKVVTFLQDVLQEVISLFPSKVIHIGGDEVKYDQWKADANVQAYMQSHQLATPADLQIAFTNDISVFLAGKQRRMMGWNEIMGAKLHEYNDTKDVGTKQLAPGTIVHFWKGDLKLITDAVSKGYDVVNSYHAATYLDYDYTQISLEGAYKFDPIPAGLDAKYHSKILGVGCQMWGEWIPDEMAMEEKVYPRLAAYAEDGWTQSSNKNFKEFKEALNNFYSRWSNHSIYYHRN</sequence>
<dbReference type="OrthoDB" id="726159at2"/>
<evidence type="ECO:0000256" key="2">
    <source>
        <dbReference type="ARBA" id="ARBA00006285"/>
    </source>
</evidence>
<dbReference type="InterPro" id="IPR015883">
    <property type="entry name" value="Glyco_hydro_20_cat"/>
</dbReference>
<dbReference type="Gene3D" id="3.20.20.80">
    <property type="entry name" value="Glycosidases"/>
    <property type="match status" value="1"/>
</dbReference>
<dbReference type="GO" id="GO:0005975">
    <property type="term" value="P:carbohydrate metabolic process"/>
    <property type="evidence" value="ECO:0007669"/>
    <property type="project" value="InterPro"/>
</dbReference>
<dbReference type="InterPro" id="IPR029018">
    <property type="entry name" value="Hex-like_dom2"/>
</dbReference>
<protein>
    <recommendedName>
        <fullName evidence="3">beta-N-acetylhexosaminidase</fullName>
        <ecNumber evidence="3">3.2.1.52</ecNumber>
    </recommendedName>
</protein>
<dbReference type="SUPFAM" id="SSF51445">
    <property type="entry name" value="(Trans)glycosidases"/>
    <property type="match status" value="1"/>
</dbReference>
<name>A0A365XY83_9BACT</name>
<dbReference type="CDD" id="cd06563">
    <property type="entry name" value="GH20_chitobiase-like"/>
    <property type="match status" value="1"/>
</dbReference>
<dbReference type="AlphaFoldDB" id="A0A365XY83"/>
<dbReference type="PANTHER" id="PTHR22600:SF57">
    <property type="entry name" value="BETA-N-ACETYLHEXOSAMINIDASE"/>
    <property type="match status" value="1"/>
</dbReference>
<organism evidence="10 11">
    <name type="scientific">Chitinophaga flava</name>
    <dbReference type="NCBI Taxonomy" id="2259036"/>
    <lineage>
        <taxon>Bacteria</taxon>
        <taxon>Pseudomonadati</taxon>
        <taxon>Bacteroidota</taxon>
        <taxon>Chitinophagia</taxon>
        <taxon>Chitinophagales</taxon>
        <taxon>Chitinophagaceae</taxon>
        <taxon>Chitinophaga</taxon>
    </lineage>
</organism>
<evidence type="ECO:0000256" key="1">
    <source>
        <dbReference type="ARBA" id="ARBA00001231"/>
    </source>
</evidence>
<dbReference type="InterPro" id="IPR025705">
    <property type="entry name" value="Beta_hexosaminidase_sua/sub"/>
</dbReference>
<evidence type="ECO:0000256" key="3">
    <source>
        <dbReference type="ARBA" id="ARBA00012663"/>
    </source>
</evidence>
<keyword evidence="4 10" id="KW-0378">Hydrolase</keyword>
<evidence type="ECO:0000313" key="11">
    <source>
        <dbReference type="Proteomes" id="UP000253410"/>
    </source>
</evidence>
<feature type="active site" description="Proton donor" evidence="6">
    <location>
        <position position="326"/>
    </location>
</feature>
<comment type="catalytic activity">
    <reaction evidence="1">
        <text>Hydrolysis of terminal non-reducing N-acetyl-D-hexosamine residues in N-acetyl-beta-D-hexosaminides.</text>
        <dbReference type="EC" id="3.2.1.52"/>
    </reaction>
</comment>
<dbReference type="EC" id="3.2.1.52" evidence="3"/>
<dbReference type="Proteomes" id="UP000253410">
    <property type="component" value="Unassembled WGS sequence"/>
</dbReference>
<feature type="domain" description="Glycoside hydrolase family 20 catalytic" evidence="8">
    <location>
        <begin position="151"/>
        <end position="499"/>
    </location>
</feature>
<comment type="caution">
    <text evidence="10">The sequence shown here is derived from an EMBL/GenBank/DDBJ whole genome shotgun (WGS) entry which is preliminary data.</text>
</comment>
<dbReference type="PRINTS" id="PR00738">
    <property type="entry name" value="GLHYDRLASE20"/>
</dbReference>
<dbReference type="Pfam" id="PF00728">
    <property type="entry name" value="Glyco_hydro_20"/>
    <property type="match status" value="1"/>
</dbReference>
<evidence type="ECO:0000256" key="5">
    <source>
        <dbReference type="ARBA" id="ARBA00023295"/>
    </source>
</evidence>
<dbReference type="GO" id="GO:0030203">
    <property type="term" value="P:glycosaminoglycan metabolic process"/>
    <property type="evidence" value="ECO:0007669"/>
    <property type="project" value="TreeGrafter"/>
</dbReference>
<dbReference type="EMBL" id="QFFJ01000001">
    <property type="protein sequence ID" value="RBL91293.1"/>
    <property type="molecule type" value="Genomic_DNA"/>
</dbReference>
<dbReference type="Pfam" id="PF02838">
    <property type="entry name" value="Glyco_hydro_20b"/>
    <property type="match status" value="1"/>
</dbReference>
<dbReference type="GO" id="GO:0016020">
    <property type="term" value="C:membrane"/>
    <property type="evidence" value="ECO:0007669"/>
    <property type="project" value="TreeGrafter"/>
</dbReference>
<dbReference type="GO" id="GO:0004563">
    <property type="term" value="F:beta-N-acetylhexosaminidase activity"/>
    <property type="evidence" value="ECO:0007669"/>
    <property type="project" value="UniProtKB-EC"/>
</dbReference>
<evidence type="ECO:0000259" key="8">
    <source>
        <dbReference type="Pfam" id="PF00728"/>
    </source>
</evidence>
<comment type="similarity">
    <text evidence="2">Belongs to the glycosyl hydrolase 20 family.</text>
</comment>
<dbReference type="PANTHER" id="PTHR22600">
    <property type="entry name" value="BETA-HEXOSAMINIDASE"/>
    <property type="match status" value="1"/>
</dbReference>
<accession>A0A365XY83</accession>
<evidence type="ECO:0000256" key="7">
    <source>
        <dbReference type="SAM" id="SignalP"/>
    </source>
</evidence>
<evidence type="ECO:0000313" key="10">
    <source>
        <dbReference type="EMBL" id="RBL91293.1"/>
    </source>
</evidence>
<proteinExistence type="inferred from homology"/>
<reference evidence="10 11" key="1">
    <citation type="submission" date="2018-05" db="EMBL/GenBank/DDBJ databases">
        <title>Chitinophaga sp. K3CV102501T nov., isolated from isolated from a monsoon evergreen broad-leaved forest soil.</title>
        <authorList>
            <person name="Lv Y."/>
        </authorList>
    </citation>
    <scope>NUCLEOTIDE SEQUENCE [LARGE SCALE GENOMIC DNA]</scope>
    <source>
        <strain evidence="10 11">GDMCC 1.1325</strain>
    </source>
</reference>
<feature type="chain" id="PRO_5016653525" description="beta-N-acetylhexosaminidase" evidence="7">
    <location>
        <begin position="25"/>
        <end position="529"/>
    </location>
</feature>
<evidence type="ECO:0000259" key="9">
    <source>
        <dbReference type="Pfam" id="PF02838"/>
    </source>
</evidence>